<proteinExistence type="predicted"/>
<dbReference type="RefSeq" id="XP_047767876.1">
    <property type="nucleotide sequence ID" value="XM_047911863.1"/>
</dbReference>
<protein>
    <submittedName>
        <fullName evidence="2">Uncharacterized protein</fullName>
    </submittedName>
</protein>
<dbReference type="KEGG" id="ffu:CLAFUR5_12715"/>
<dbReference type="GeneID" id="71992593"/>
<dbReference type="Proteomes" id="UP000756132">
    <property type="component" value="Chromosome 11"/>
</dbReference>
<gene>
    <name evidence="2" type="ORF">CLAFUR5_12715</name>
</gene>
<keyword evidence="3" id="KW-1185">Reference proteome</keyword>
<dbReference type="EMBL" id="CP090173">
    <property type="protein sequence ID" value="UJO23510.1"/>
    <property type="molecule type" value="Genomic_DNA"/>
</dbReference>
<accession>A0A9Q8PJE6</accession>
<evidence type="ECO:0000313" key="2">
    <source>
        <dbReference type="EMBL" id="UJO23510.1"/>
    </source>
</evidence>
<evidence type="ECO:0000256" key="1">
    <source>
        <dbReference type="SAM" id="MobiDB-lite"/>
    </source>
</evidence>
<name>A0A9Q8PJE6_PASFU</name>
<reference evidence="2" key="1">
    <citation type="submission" date="2021-12" db="EMBL/GenBank/DDBJ databases">
        <authorList>
            <person name="Zaccaron A."/>
            <person name="Stergiopoulos I."/>
        </authorList>
    </citation>
    <scope>NUCLEOTIDE SEQUENCE</scope>
    <source>
        <strain evidence="2">Race5_Kim</strain>
    </source>
</reference>
<feature type="region of interest" description="Disordered" evidence="1">
    <location>
        <begin position="55"/>
        <end position="101"/>
    </location>
</feature>
<dbReference type="AlphaFoldDB" id="A0A9Q8PJE6"/>
<sequence>MLRDTNLTFETTKISSHEEILAFKVSIGKSKCNDNPHHDSEGCEDCAYLKQEAEKREEQERLEKEAKKETEAAEEAAKKKREEEEEACRGDPCSNPRHYLSGDTVHCITDAEKVMRSKELYD</sequence>
<feature type="compositionally biased region" description="Basic and acidic residues" evidence="1">
    <location>
        <begin position="55"/>
        <end position="82"/>
    </location>
</feature>
<evidence type="ECO:0000313" key="3">
    <source>
        <dbReference type="Proteomes" id="UP000756132"/>
    </source>
</evidence>
<organism evidence="2 3">
    <name type="scientific">Passalora fulva</name>
    <name type="common">Tomato leaf mold</name>
    <name type="synonym">Cladosporium fulvum</name>
    <dbReference type="NCBI Taxonomy" id="5499"/>
    <lineage>
        <taxon>Eukaryota</taxon>
        <taxon>Fungi</taxon>
        <taxon>Dikarya</taxon>
        <taxon>Ascomycota</taxon>
        <taxon>Pezizomycotina</taxon>
        <taxon>Dothideomycetes</taxon>
        <taxon>Dothideomycetidae</taxon>
        <taxon>Mycosphaerellales</taxon>
        <taxon>Mycosphaerellaceae</taxon>
        <taxon>Fulvia</taxon>
    </lineage>
</organism>
<reference evidence="2" key="2">
    <citation type="journal article" date="2022" name="Microb. Genom.">
        <title>A chromosome-scale genome assembly of the tomato pathogen Cladosporium fulvum reveals a compartmentalized genome architecture and the presence of a dispensable chromosome.</title>
        <authorList>
            <person name="Zaccaron A.Z."/>
            <person name="Chen L.H."/>
            <person name="Samaras A."/>
            <person name="Stergiopoulos I."/>
        </authorList>
    </citation>
    <scope>NUCLEOTIDE SEQUENCE</scope>
    <source>
        <strain evidence="2">Race5_Kim</strain>
    </source>
</reference>